<evidence type="ECO:0000259" key="15">
    <source>
        <dbReference type="PROSITE" id="PS51379"/>
    </source>
</evidence>
<dbReference type="PROSITE" id="PS51656">
    <property type="entry name" value="4FE4S"/>
    <property type="match status" value="1"/>
</dbReference>
<dbReference type="PROSITE" id="PS00676">
    <property type="entry name" value="SIGMA54_INTERACT_2"/>
    <property type="match status" value="1"/>
</dbReference>
<dbReference type="GO" id="GO:0046872">
    <property type="term" value="F:metal ion binding"/>
    <property type="evidence" value="ECO:0007669"/>
    <property type="project" value="UniProtKB-KW"/>
</dbReference>
<dbReference type="Pfam" id="PF00158">
    <property type="entry name" value="Sigma54_activat"/>
    <property type="match status" value="1"/>
</dbReference>
<feature type="domain" description="4Fe-4S" evidence="16">
    <location>
        <begin position="330"/>
        <end position="392"/>
    </location>
</feature>
<feature type="domain" description="PAS" evidence="13">
    <location>
        <begin position="400"/>
        <end position="439"/>
    </location>
</feature>
<dbReference type="SUPFAM" id="SSF52540">
    <property type="entry name" value="P-loop containing nucleoside triphosphate hydrolases"/>
    <property type="match status" value="1"/>
</dbReference>
<dbReference type="PROSITE" id="PS00198">
    <property type="entry name" value="4FE4S_FER_1"/>
    <property type="match status" value="1"/>
</dbReference>
<dbReference type="GO" id="GO:0003677">
    <property type="term" value="F:DNA binding"/>
    <property type="evidence" value="ECO:0007669"/>
    <property type="project" value="UniProtKB-KW"/>
</dbReference>
<dbReference type="Pfam" id="PF18024">
    <property type="entry name" value="HTH_50"/>
    <property type="match status" value="1"/>
</dbReference>
<evidence type="ECO:0000256" key="7">
    <source>
        <dbReference type="ARBA" id="ARBA00023014"/>
    </source>
</evidence>
<dbReference type="Gene3D" id="3.40.50.300">
    <property type="entry name" value="P-loop containing nucleotide triphosphate hydrolases"/>
    <property type="match status" value="1"/>
</dbReference>
<dbReference type="EMBL" id="FRAG01000027">
    <property type="protein sequence ID" value="SHK11490.1"/>
    <property type="molecule type" value="Genomic_DNA"/>
</dbReference>
<dbReference type="Gene3D" id="1.10.15.40">
    <property type="entry name" value="Electron transport complex subunit B, putative Fe-S cluster"/>
    <property type="match status" value="1"/>
</dbReference>
<dbReference type="FunFam" id="3.40.50.300:FF:000006">
    <property type="entry name" value="DNA-binding transcriptional regulator NtrC"/>
    <property type="match status" value="1"/>
</dbReference>
<dbReference type="InterPro" id="IPR000014">
    <property type="entry name" value="PAS"/>
</dbReference>
<dbReference type="GO" id="GO:0006355">
    <property type="term" value="P:regulation of DNA-templated transcription"/>
    <property type="evidence" value="ECO:0007669"/>
    <property type="project" value="InterPro"/>
</dbReference>
<evidence type="ECO:0000259" key="12">
    <source>
        <dbReference type="PROSITE" id="PS50045"/>
    </source>
</evidence>
<protein>
    <recommendedName>
        <fullName evidence="11">HTH-type transcriptional regulatory protein TyrR</fullName>
    </recommendedName>
</protein>
<dbReference type="PROSITE" id="PS00688">
    <property type="entry name" value="SIGMA54_INTERACT_3"/>
    <property type="match status" value="1"/>
</dbReference>
<gene>
    <name evidence="17" type="ORF">SAMN02745912_02288</name>
</gene>
<dbReference type="InterPro" id="IPR035965">
    <property type="entry name" value="PAS-like_dom_sf"/>
</dbReference>
<dbReference type="SUPFAM" id="SSF53920">
    <property type="entry name" value="Fe-only hydrogenase"/>
    <property type="match status" value="1"/>
</dbReference>
<keyword evidence="5" id="KW-0067">ATP-binding</keyword>
<dbReference type="PROSITE" id="PS50113">
    <property type="entry name" value="PAC"/>
    <property type="match status" value="1"/>
</dbReference>
<dbReference type="Gene3D" id="3.30.70.20">
    <property type="match status" value="1"/>
</dbReference>
<dbReference type="InterPro" id="IPR000700">
    <property type="entry name" value="PAS-assoc_C"/>
</dbReference>
<dbReference type="CDD" id="cd00130">
    <property type="entry name" value="PAS"/>
    <property type="match status" value="1"/>
</dbReference>
<dbReference type="InterPro" id="IPR003593">
    <property type="entry name" value="AAA+_ATPase"/>
</dbReference>
<proteinExistence type="predicted"/>
<dbReference type="InterPro" id="IPR009057">
    <property type="entry name" value="Homeodomain-like_sf"/>
</dbReference>
<keyword evidence="18" id="KW-1185">Reference proteome</keyword>
<feature type="domain" description="PAC" evidence="14">
    <location>
        <begin position="466"/>
        <end position="518"/>
    </location>
</feature>
<feature type="domain" description="Sigma-54 factor interaction" evidence="12">
    <location>
        <begin position="542"/>
        <end position="771"/>
    </location>
</feature>
<dbReference type="GO" id="GO:0051539">
    <property type="term" value="F:4 iron, 4 sulfur cluster binding"/>
    <property type="evidence" value="ECO:0007669"/>
    <property type="project" value="UniProtKB-KW"/>
</dbReference>
<evidence type="ECO:0000259" key="13">
    <source>
        <dbReference type="PROSITE" id="PS50112"/>
    </source>
</evidence>
<dbReference type="Proteomes" id="UP000184465">
    <property type="component" value="Unassembled WGS sequence"/>
</dbReference>
<dbReference type="NCBIfam" id="TIGR00229">
    <property type="entry name" value="sensory_box"/>
    <property type="match status" value="1"/>
</dbReference>
<evidence type="ECO:0000256" key="4">
    <source>
        <dbReference type="ARBA" id="ARBA00022797"/>
    </source>
</evidence>
<evidence type="ECO:0000256" key="2">
    <source>
        <dbReference type="ARBA" id="ARBA00022723"/>
    </source>
</evidence>
<dbReference type="InterPro" id="IPR030828">
    <property type="entry name" value="HTH_TyrR"/>
</dbReference>
<name>A0A1M6PUG4_PARC5</name>
<evidence type="ECO:0000256" key="9">
    <source>
        <dbReference type="ARBA" id="ARBA00023125"/>
    </source>
</evidence>
<evidence type="ECO:0000313" key="18">
    <source>
        <dbReference type="Proteomes" id="UP000184465"/>
    </source>
</evidence>
<dbReference type="Gene3D" id="1.10.10.60">
    <property type="entry name" value="Homeodomain-like"/>
    <property type="match status" value="1"/>
</dbReference>
<dbReference type="InterPro" id="IPR058031">
    <property type="entry name" value="AAA_lid_NorR"/>
</dbReference>
<dbReference type="OrthoDB" id="9798098at2"/>
<dbReference type="InterPro" id="IPR017896">
    <property type="entry name" value="4Fe4S_Fe-S-bd"/>
</dbReference>
<dbReference type="STRING" id="1121301.SAMN02745912_02288"/>
<dbReference type="CDD" id="cd00009">
    <property type="entry name" value="AAA"/>
    <property type="match status" value="1"/>
</dbReference>
<dbReference type="Gene3D" id="3.30.450.20">
    <property type="entry name" value="PAS domain"/>
    <property type="match status" value="1"/>
</dbReference>
<dbReference type="Pfam" id="PF13188">
    <property type="entry name" value="PAS_8"/>
    <property type="match status" value="1"/>
</dbReference>
<dbReference type="Pfam" id="PF04060">
    <property type="entry name" value="FeS"/>
    <property type="match status" value="1"/>
</dbReference>
<evidence type="ECO:0000256" key="8">
    <source>
        <dbReference type="ARBA" id="ARBA00023015"/>
    </source>
</evidence>
<evidence type="ECO:0000256" key="5">
    <source>
        <dbReference type="ARBA" id="ARBA00022840"/>
    </source>
</evidence>
<dbReference type="Gene3D" id="3.40.950.10">
    <property type="entry name" value="Fe-only Hydrogenase (Larger Subunit), Chain L, domain 3"/>
    <property type="match status" value="1"/>
</dbReference>
<evidence type="ECO:0000313" key="17">
    <source>
        <dbReference type="EMBL" id="SHK11490.1"/>
    </source>
</evidence>
<keyword evidence="10" id="KW-0804">Transcription</keyword>
<sequence>MNAVQIKNGQAKILHSRCITCGKCVKSCPQNAKVVIDNKSKALKILEENEKIIACLAPSFISSFYPYSYKKVVGALKKLGFTEVWEVAVGAEVLSKQLDNFLNKNPNKTYLSTACPSFVAMIEKHYPELITHLLPFDSPMIATGKIIRKSIKDKGLKVIFIGPCIAKKAEAMEAQFSGIIDCVLTFDELKDLFIDNNIQVNNSLEEEFDNPKCSKGRLFPIDGGMMYNLEIVKRLKRNEFISISSHKDCMDLINVISKNKISARLVDALMCKGCIEGPKINNNSNYYEKTKDVYEFYESSCNDKVEFNIDVDLLREFKNKRNILPFPSEEEIKRILEKTNKVSKEDELNCGACGYSTCRDKAIAVCQGIAELDMCLPYLLSKKTKLFEELSDNYREIKRLKDELETIIESSYDGIVVTDGLGKVLKVNKAWIRMVGYEKMGNDELVLGMEEKGVIFPSATMLALKEKRRVSFIQNSAKGKKFLATGTPIFDDNENISRVVTNIRDIDELNKLRKQIEETIKLEKYYSKDKRMDKLDFNSENIVANSIEFGKILQIASNVAGVDSTVLILGESGVGKEVVANFIHKLSKRKDKSFIKINCGAIPENLIESELFGYETGAFTGANRKGKHGLIELAHEGTLFLDEIGDLPLNLQVKLLRVIQEKKLIRLGGVIEIDVNVRIIAATNRDLKKMVDENRFRADLYYRLNVVPLEIPPLRKRKSDILPLSYHFINIFNKKYGCNKDITSSVEKILLNYSWPGNIRELENIMERLIVTTKDDLIDEKDLPIFLLEEENSCEKVKLEGILPLKEATEILERKLIKRAYKKYGTTYEMAEALGVNQSTVVRKIQKYLKSNALKHN</sequence>
<dbReference type="Gene3D" id="1.10.8.60">
    <property type="match status" value="1"/>
</dbReference>
<dbReference type="Pfam" id="PF00037">
    <property type="entry name" value="Fer4"/>
    <property type="match status" value="1"/>
</dbReference>
<dbReference type="InterPro" id="IPR004108">
    <property type="entry name" value="Fe_hydrogenase_lsu_C"/>
</dbReference>
<keyword evidence="1" id="KW-0004">4Fe-4S</keyword>
<dbReference type="InterPro" id="IPR002078">
    <property type="entry name" value="Sigma_54_int"/>
</dbReference>
<dbReference type="PROSITE" id="PS51379">
    <property type="entry name" value="4FE4S_FER_2"/>
    <property type="match status" value="1"/>
</dbReference>
<keyword evidence="7" id="KW-0411">Iron-sulfur</keyword>
<dbReference type="InterPro" id="IPR017900">
    <property type="entry name" value="4Fe4S_Fe_S_CS"/>
</dbReference>
<evidence type="ECO:0000256" key="10">
    <source>
        <dbReference type="ARBA" id="ARBA00023163"/>
    </source>
</evidence>
<dbReference type="Pfam" id="PF25601">
    <property type="entry name" value="AAA_lid_14"/>
    <property type="match status" value="1"/>
</dbReference>
<keyword evidence="2" id="KW-0479">Metal-binding</keyword>
<dbReference type="PROSITE" id="PS50112">
    <property type="entry name" value="PAS"/>
    <property type="match status" value="1"/>
</dbReference>
<dbReference type="InterPro" id="IPR025943">
    <property type="entry name" value="Sigma_54_int_dom_ATP-bd_2"/>
</dbReference>
<dbReference type="Pfam" id="PF02906">
    <property type="entry name" value="Fe_hyd_lg_C"/>
    <property type="match status" value="1"/>
</dbReference>
<dbReference type="InterPro" id="IPR025662">
    <property type="entry name" value="Sigma_54_int_dom_ATP-bd_1"/>
</dbReference>
<dbReference type="SUPFAM" id="SSF55785">
    <property type="entry name" value="PYP-like sensor domain (PAS domain)"/>
    <property type="match status" value="1"/>
</dbReference>
<keyword evidence="3" id="KW-0547">Nucleotide-binding</keyword>
<dbReference type="SUPFAM" id="SSF46689">
    <property type="entry name" value="Homeodomain-like"/>
    <property type="match status" value="1"/>
</dbReference>
<dbReference type="InterPro" id="IPR025944">
    <property type="entry name" value="Sigma_54_int_dom_CS"/>
</dbReference>
<evidence type="ECO:0000256" key="11">
    <source>
        <dbReference type="ARBA" id="ARBA00029500"/>
    </source>
</evidence>
<dbReference type="AlphaFoldDB" id="A0A1M6PUG4"/>
<feature type="domain" description="4Fe-4S ferredoxin-type" evidence="15">
    <location>
        <begin position="9"/>
        <end position="38"/>
    </location>
</feature>
<keyword evidence="9" id="KW-0238">DNA-binding</keyword>
<dbReference type="PROSITE" id="PS50045">
    <property type="entry name" value="SIGMA54_INTERACT_4"/>
    <property type="match status" value="1"/>
</dbReference>
<dbReference type="PANTHER" id="PTHR32071:SF57">
    <property type="entry name" value="C4-DICARBOXYLATE TRANSPORT TRANSCRIPTIONAL REGULATORY PROTEIN DCTD"/>
    <property type="match status" value="1"/>
</dbReference>
<evidence type="ECO:0000259" key="16">
    <source>
        <dbReference type="PROSITE" id="PS51656"/>
    </source>
</evidence>
<evidence type="ECO:0000259" key="14">
    <source>
        <dbReference type="PROSITE" id="PS50113"/>
    </source>
</evidence>
<evidence type="ECO:0000256" key="1">
    <source>
        <dbReference type="ARBA" id="ARBA00022485"/>
    </source>
</evidence>
<organism evidence="17 18">
    <name type="scientific">Paramaledivibacter caminithermalis (strain DSM 15212 / CIP 107654 / DViRD3)</name>
    <name type="common">Clostridium caminithermale</name>
    <dbReference type="NCBI Taxonomy" id="1121301"/>
    <lineage>
        <taxon>Bacteria</taxon>
        <taxon>Bacillati</taxon>
        <taxon>Bacillota</taxon>
        <taxon>Clostridia</taxon>
        <taxon>Peptostreptococcales</taxon>
        <taxon>Caminicellaceae</taxon>
        <taxon>Paramaledivibacter</taxon>
    </lineage>
</organism>
<evidence type="ECO:0000256" key="3">
    <source>
        <dbReference type="ARBA" id="ARBA00022741"/>
    </source>
</evidence>
<keyword evidence="6" id="KW-0408">Iron</keyword>
<dbReference type="PROSITE" id="PS00675">
    <property type="entry name" value="SIGMA54_INTERACT_1"/>
    <property type="match status" value="1"/>
</dbReference>
<evidence type="ECO:0000256" key="6">
    <source>
        <dbReference type="ARBA" id="ARBA00023004"/>
    </source>
</evidence>
<dbReference type="InterPro" id="IPR009016">
    <property type="entry name" value="Fe_hydrogenase"/>
</dbReference>
<dbReference type="PANTHER" id="PTHR32071">
    <property type="entry name" value="TRANSCRIPTIONAL REGULATORY PROTEIN"/>
    <property type="match status" value="1"/>
</dbReference>
<dbReference type="GO" id="GO:0005524">
    <property type="term" value="F:ATP binding"/>
    <property type="evidence" value="ECO:0007669"/>
    <property type="project" value="UniProtKB-KW"/>
</dbReference>
<accession>A0A1M6PUG4</accession>
<dbReference type="SMART" id="SM00382">
    <property type="entry name" value="AAA"/>
    <property type="match status" value="1"/>
</dbReference>
<dbReference type="InterPro" id="IPR007202">
    <property type="entry name" value="4Fe-4S_dom"/>
</dbReference>
<keyword evidence="8" id="KW-0805">Transcription regulation</keyword>
<dbReference type="InterPro" id="IPR027417">
    <property type="entry name" value="P-loop_NTPase"/>
</dbReference>
<keyword evidence="4" id="KW-0058">Aromatic hydrocarbons catabolism</keyword>
<dbReference type="SUPFAM" id="SSF54862">
    <property type="entry name" value="4Fe-4S ferredoxins"/>
    <property type="match status" value="1"/>
</dbReference>
<reference evidence="17 18" key="1">
    <citation type="submission" date="2016-11" db="EMBL/GenBank/DDBJ databases">
        <authorList>
            <person name="Jaros S."/>
            <person name="Januszkiewicz K."/>
            <person name="Wedrychowicz H."/>
        </authorList>
    </citation>
    <scope>NUCLEOTIDE SEQUENCE [LARGE SCALE GENOMIC DNA]</scope>
    <source>
        <strain evidence="17 18">DSM 15212</strain>
    </source>
</reference>